<sequence length="192" mass="21061">MNKFSTILGAVIVFVFAACEGPQGPPGFDGLDGLDGLDGADGIQGQVVEVEGVNFGYDAEANLFSTLITFSDVTDFEVFESDAVLVYRHDGIIDLNDGTTADAWTQIPQNYFLNEGTIQYVFAHTFVDVELFIDGNFDLSTLSTDFTDNQLFRIVFVPSEYAESPDFDASNIESVMSHLNIDEEHITTLDVN</sequence>
<evidence type="ECO:0000313" key="1">
    <source>
        <dbReference type="EMBL" id="MBO0331786.1"/>
    </source>
</evidence>
<protein>
    <submittedName>
        <fullName evidence="1">Collagen-like protein</fullName>
    </submittedName>
</protein>
<evidence type="ECO:0000313" key="2">
    <source>
        <dbReference type="Proteomes" id="UP000664163"/>
    </source>
</evidence>
<name>A0ABS3EZT8_9FLAO</name>
<gene>
    <name evidence="1" type="ORF">J0X13_14595</name>
</gene>
<accession>A0ABS3EZT8</accession>
<dbReference type="RefSeq" id="WP_207072128.1">
    <property type="nucleotide sequence ID" value="NZ_JAFLND010000004.1"/>
</dbReference>
<keyword evidence="2" id="KW-1185">Reference proteome</keyword>
<proteinExistence type="predicted"/>
<dbReference type="Proteomes" id="UP000664163">
    <property type="component" value="Unassembled WGS sequence"/>
</dbReference>
<organism evidence="1 2">
    <name type="scientific">[Muricauda] lutisoli</name>
    <dbReference type="NCBI Taxonomy" id="2816035"/>
    <lineage>
        <taxon>Bacteria</taxon>
        <taxon>Pseudomonadati</taxon>
        <taxon>Bacteroidota</taxon>
        <taxon>Flavobacteriia</taxon>
        <taxon>Flavobacteriales</taxon>
        <taxon>Flavobacteriaceae</taxon>
        <taxon>Allomuricauda</taxon>
    </lineage>
</organism>
<dbReference type="EMBL" id="JAFLND010000004">
    <property type="protein sequence ID" value="MBO0331786.1"/>
    <property type="molecule type" value="Genomic_DNA"/>
</dbReference>
<comment type="caution">
    <text evidence="1">The sequence shown here is derived from an EMBL/GenBank/DDBJ whole genome shotgun (WGS) entry which is preliminary data.</text>
</comment>
<reference evidence="1 2" key="1">
    <citation type="submission" date="2021-03" db="EMBL/GenBank/DDBJ databases">
        <title>Muricauda sp. CAU 1631 isolated from Incheon.</title>
        <authorList>
            <person name="Kim W."/>
        </authorList>
    </citation>
    <scope>NUCLEOTIDE SEQUENCE [LARGE SCALE GENOMIC DNA]</scope>
    <source>
        <strain evidence="1 2">CAU 1631</strain>
    </source>
</reference>
<dbReference type="PROSITE" id="PS51257">
    <property type="entry name" value="PROKAR_LIPOPROTEIN"/>
    <property type="match status" value="1"/>
</dbReference>